<evidence type="ECO:0000256" key="7">
    <source>
        <dbReference type="RuleBase" id="RU004466"/>
    </source>
</evidence>
<dbReference type="STRING" id="1210086.GCA_001613105_04505"/>
<evidence type="ECO:0000256" key="6">
    <source>
        <dbReference type="ARBA" id="ARBA00022842"/>
    </source>
</evidence>
<dbReference type="PROSITE" id="PS00444">
    <property type="entry name" value="POLYPRENYL_SYNTHASE_2"/>
    <property type="match status" value="1"/>
</dbReference>
<dbReference type="PANTHER" id="PTHR12001:SF85">
    <property type="entry name" value="SHORT CHAIN ISOPRENYL DIPHOSPHATE SYNTHASE"/>
    <property type="match status" value="1"/>
</dbReference>
<dbReference type="Pfam" id="PF00348">
    <property type="entry name" value="polyprenyl_synt"/>
    <property type="match status" value="1"/>
</dbReference>
<name>A0A370HUB7_9NOCA</name>
<keyword evidence="4 7" id="KW-0808">Transferase</keyword>
<gene>
    <name evidence="8" type="ORF">DFR76_115174</name>
</gene>
<dbReference type="InterPro" id="IPR008949">
    <property type="entry name" value="Isoprenoid_synthase_dom_sf"/>
</dbReference>
<keyword evidence="6" id="KW-0460">Magnesium</keyword>
<dbReference type="InterPro" id="IPR000092">
    <property type="entry name" value="Polyprenyl_synt"/>
</dbReference>
<keyword evidence="9" id="KW-1185">Reference proteome</keyword>
<dbReference type="PANTHER" id="PTHR12001">
    <property type="entry name" value="GERANYLGERANYL PYROPHOSPHATE SYNTHASE"/>
    <property type="match status" value="1"/>
</dbReference>
<dbReference type="GO" id="GO:0004659">
    <property type="term" value="F:prenyltransferase activity"/>
    <property type="evidence" value="ECO:0007669"/>
    <property type="project" value="InterPro"/>
</dbReference>
<protein>
    <submittedName>
        <fullName evidence="8">Geranylgeranyl diphosphate synthase type I</fullName>
    </submittedName>
</protein>
<reference evidence="8 9" key="1">
    <citation type="submission" date="2018-07" db="EMBL/GenBank/DDBJ databases">
        <title>Genomic Encyclopedia of Type Strains, Phase IV (KMG-IV): sequencing the most valuable type-strain genomes for metagenomic binning, comparative biology and taxonomic classification.</title>
        <authorList>
            <person name="Goeker M."/>
        </authorList>
    </citation>
    <scope>NUCLEOTIDE SEQUENCE [LARGE SCALE GENOMIC DNA]</scope>
    <source>
        <strain evidence="8 9">DSM 44290</strain>
    </source>
</reference>
<sequence length="369" mass="39901">MRCDVTELPVLASERVGEDVGVWCERMRARVRDTVTDFVGARCREHLDVPETAVLAQVITDFAARGKYLRSAFQLAGWLTVEPERRAAVRAAASAELLHCFALMQDDVMDQSAVRRGMPAAHVRFAQWHRYQGFSGESERFGESAAVLAADLCLVWAEQLLRESGVSASALARVMPRYAAMRSELAVGQFRDLVNDSVRRPALGDVLAVARAKSGNYTVRRPLELGATLAGASPGVLAALARYGAAVGEAFQLRDDLLGVFGDPEVTGKPVGDDIRARKATSVLVSARDHAEGAAAAELDRLDAMAELPAAAVARYVEILEDMGTRERVEKLIEHRVHEGLAAVADAAISPRAHAVLTHLAHSCTDRTN</sequence>
<evidence type="ECO:0000313" key="8">
    <source>
        <dbReference type="EMBL" id="RDI60544.1"/>
    </source>
</evidence>
<comment type="caution">
    <text evidence="8">The sequence shown here is derived from an EMBL/GenBank/DDBJ whole genome shotgun (WGS) entry which is preliminary data.</text>
</comment>
<evidence type="ECO:0000256" key="1">
    <source>
        <dbReference type="ARBA" id="ARBA00001946"/>
    </source>
</evidence>
<dbReference type="InterPro" id="IPR033749">
    <property type="entry name" value="Polyprenyl_synt_CS"/>
</dbReference>
<dbReference type="SFLD" id="SFLDS00005">
    <property type="entry name" value="Isoprenoid_Synthase_Type_I"/>
    <property type="match status" value="1"/>
</dbReference>
<dbReference type="CDD" id="cd00685">
    <property type="entry name" value="Trans_IPPS_HT"/>
    <property type="match status" value="1"/>
</dbReference>
<dbReference type="EMBL" id="QQBC01000015">
    <property type="protein sequence ID" value="RDI60544.1"/>
    <property type="molecule type" value="Genomic_DNA"/>
</dbReference>
<evidence type="ECO:0000256" key="5">
    <source>
        <dbReference type="ARBA" id="ARBA00022723"/>
    </source>
</evidence>
<dbReference type="Proteomes" id="UP000254869">
    <property type="component" value="Unassembled WGS sequence"/>
</dbReference>
<accession>A0A370HUB7</accession>
<evidence type="ECO:0000256" key="2">
    <source>
        <dbReference type="ARBA" id="ARBA00005128"/>
    </source>
</evidence>
<evidence type="ECO:0000313" key="9">
    <source>
        <dbReference type="Proteomes" id="UP000254869"/>
    </source>
</evidence>
<dbReference type="SUPFAM" id="SSF48576">
    <property type="entry name" value="Terpenoid synthases"/>
    <property type="match status" value="1"/>
</dbReference>
<proteinExistence type="inferred from homology"/>
<comment type="similarity">
    <text evidence="3 7">Belongs to the FPP/GGPP synthase family.</text>
</comment>
<evidence type="ECO:0000256" key="3">
    <source>
        <dbReference type="ARBA" id="ARBA00006706"/>
    </source>
</evidence>
<dbReference type="GO" id="GO:0046872">
    <property type="term" value="F:metal ion binding"/>
    <property type="evidence" value="ECO:0007669"/>
    <property type="project" value="UniProtKB-KW"/>
</dbReference>
<organism evidence="8 9">
    <name type="scientific">Nocardia pseudobrasiliensis</name>
    <dbReference type="NCBI Taxonomy" id="45979"/>
    <lineage>
        <taxon>Bacteria</taxon>
        <taxon>Bacillati</taxon>
        <taxon>Actinomycetota</taxon>
        <taxon>Actinomycetes</taxon>
        <taxon>Mycobacteriales</taxon>
        <taxon>Nocardiaceae</taxon>
        <taxon>Nocardia</taxon>
    </lineage>
</organism>
<dbReference type="AlphaFoldDB" id="A0A370HUB7"/>
<dbReference type="Gene3D" id="1.10.600.10">
    <property type="entry name" value="Farnesyl Diphosphate Synthase"/>
    <property type="match status" value="1"/>
</dbReference>
<evidence type="ECO:0000256" key="4">
    <source>
        <dbReference type="ARBA" id="ARBA00022679"/>
    </source>
</evidence>
<comment type="cofactor">
    <cofactor evidence="1">
        <name>Mg(2+)</name>
        <dbReference type="ChEBI" id="CHEBI:18420"/>
    </cofactor>
</comment>
<comment type="pathway">
    <text evidence="2">Isoprenoid biosynthesis.</text>
</comment>
<dbReference type="PROSITE" id="PS00723">
    <property type="entry name" value="POLYPRENYL_SYNTHASE_1"/>
    <property type="match status" value="1"/>
</dbReference>
<keyword evidence="5" id="KW-0479">Metal-binding</keyword>
<dbReference type="GO" id="GO:0008299">
    <property type="term" value="P:isoprenoid biosynthetic process"/>
    <property type="evidence" value="ECO:0007669"/>
    <property type="project" value="InterPro"/>
</dbReference>